<name>A0A343JZY4_9PEZI</name>
<feature type="compositionally biased region" description="Acidic residues" evidence="1">
    <location>
        <begin position="303"/>
        <end position="313"/>
    </location>
</feature>
<feature type="compositionally biased region" description="Low complexity" evidence="1">
    <location>
        <begin position="23"/>
        <end position="37"/>
    </location>
</feature>
<proteinExistence type="predicted"/>
<accession>A0A343JZY4</accession>
<organism evidence="2">
    <name type="scientific">Neofusicoccum cordaticola</name>
    <dbReference type="NCBI Taxonomy" id="643000"/>
    <lineage>
        <taxon>Eukaryota</taxon>
        <taxon>Fungi</taxon>
        <taxon>Dikarya</taxon>
        <taxon>Ascomycota</taxon>
        <taxon>Pezizomycotina</taxon>
        <taxon>Dothideomycetes</taxon>
        <taxon>Dothideomycetes incertae sedis</taxon>
        <taxon>Botryosphaeriales</taxon>
        <taxon>Botryosphaeriaceae</taxon>
        <taxon>Neofusicoccum</taxon>
    </lineage>
</organism>
<dbReference type="EMBL" id="KY612506">
    <property type="protein sequence ID" value="ATA58194.1"/>
    <property type="molecule type" value="Genomic_DNA"/>
</dbReference>
<evidence type="ECO:0000256" key="1">
    <source>
        <dbReference type="SAM" id="MobiDB-lite"/>
    </source>
</evidence>
<feature type="compositionally biased region" description="Basic and acidic residues" evidence="1">
    <location>
        <begin position="55"/>
        <end position="65"/>
    </location>
</feature>
<dbReference type="InterPro" id="IPR032567">
    <property type="entry name" value="RTL1-rel"/>
</dbReference>
<protein>
    <submittedName>
        <fullName evidence="2">Retrotransposon gag protein</fullName>
    </submittedName>
</protein>
<sequence>MSTVDMEDISAGQNRPAIPYTPTPGAAQPAQQEQTEPTMRELIPTKDPPTKVKVPKPDLYHGERQFGNDADKVRYASTFLQGAAEKWFRPYKRETQEKPQWQWSPQTQAIFSDYRTIQQKKSVLDYTAEFQEAAYVAGEHSDYTLRQLYYRGLRDEIQEAMSYHDEPETLPELIRLATDMDRRRTNRWFEKKGGQQANTTKPRRERTTLEGGDAMALDVANRAQREVAAAPRGDHDMLSWTACFNDNYKTHQSDKDATGWYPRKPRSLAVLARNEEVLETDDIINSFPLDNEIINSDNGEFYDSTEAEEDSSDEKDLAGVEESPLAGAINRLL</sequence>
<reference evidence="2" key="1">
    <citation type="submission" date="2017-02" db="EMBL/GenBank/DDBJ databases">
        <title>Genomic insights into the mating strategies of species of the Botryosphaeriales.</title>
        <authorList>
            <person name="Nagel J.H."/>
        </authorList>
    </citation>
    <scope>NUCLEOTIDE SEQUENCE</scope>
    <source>
        <strain evidence="2">CMW13992</strain>
    </source>
</reference>
<dbReference type="PANTHER" id="PTHR15503:SF22">
    <property type="entry name" value="TRANSPOSON TY3-I GAG POLYPROTEIN"/>
    <property type="match status" value="1"/>
</dbReference>
<feature type="region of interest" description="Disordered" evidence="1">
    <location>
        <begin position="1"/>
        <end position="65"/>
    </location>
</feature>
<feature type="region of interest" description="Disordered" evidence="1">
    <location>
        <begin position="295"/>
        <end position="321"/>
    </location>
</feature>
<evidence type="ECO:0000313" key="2">
    <source>
        <dbReference type="EMBL" id="ATA58194.1"/>
    </source>
</evidence>
<dbReference type="AlphaFoldDB" id="A0A343JZY4"/>
<dbReference type="PANTHER" id="PTHR15503">
    <property type="entry name" value="LDOC1 RELATED"/>
    <property type="match status" value="1"/>
</dbReference>